<dbReference type="Proteomes" id="UP000803844">
    <property type="component" value="Unassembled WGS sequence"/>
</dbReference>
<keyword evidence="11" id="KW-0119">Carbohydrate metabolism</keyword>
<evidence type="ECO:0000256" key="10">
    <source>
        <dbReference type="ARBA" id="ARBA00023157"/>
    </source>
</evidence>
<comment type="cofactor">
    <cofactor evidence="1">
        <name>Cu(2+)</name>
        <dbReference type="ChEBI" id="CHEBI:29036"/>
    </cofactor>
</comment>
<evidence type="ECO:0000313" key="18">
    <source>
        <dbReference type="EMBL" id="KAF3762945.1"/>
    </source>
</evidence>
<accession>A0A9P4XYN0</accession>
<feature type="signal peptide" evidence="16">
    <location>
        <begin position="1"/>
        <end position="19"/>
    </location>
</feature>
<dbReference type="GO" id="GO:0030245">
    <property type="term" value="P:cellulose catabolic process"/>
    <property type="evidence" value="ECO:0007669"/>
    <property type="project" value="UniProtKB-KW"/>
</dbReference>
<evidence type="ECO:0000256" key="9">
    <source>
        <dbReference type="ARBA" id="ARBA00023033"/>
    </source>
</evidence>
<feature type="chain" id="PRO_5040430564" description="lytic cellulose monooxygenase (C4-dehydrogenating)" evidence="16">
    <location>
        <begin position="20"/>
        <end position="248"/>
    </location>
</feature>
<keyword evidence="10" id="KW-1015">Disulfide bond</keyword>
<dbReference type="InterPro" id="IPR049892">
    <property type="entry name" value="AA9"/>
</dbReference>
<dbReference type="GO" id="GO:0004497">
    <property type="term" value="F:monooxygenase activity"/>
    <property type="evidence" value="ECO:0007669"/>
    <property type="project" value="UniProtKB-KW"/>
</dbReference>
<keyword evidence="8" id="KW-0186">Copper</keyword>
<keyword evidence="6" id="KW-0136">Cellulose degradation</keyword>
<evidence type="ECO:0000256" key="6">
    <source>
        <dbReference type="ARBA" id="ARBA00023001"/>
    </source>
</evidence>
<keyword evidence="12" id="KW-0624">Polysaccharide degradation</keyword>
<name>A0A9P4XYN0_CRYP1</name>
<evidence type="ECO:0000313" key="19">
    <source>
        <dbReference type="Proteomes" id="UP000803844"/>
    </source>
</evidence>
<sequence>MRFSLLATVALGAGAAVEGHTIFQKVSVNDQDQAELVGLRAPDNNNPVLDVTSDSLICGTAGTTSTTVISAEPGDKIGAWWQHIIGGPQGANDADNPIASSHKGPVMAYMARVVNAATSPQTGLQWFKISSDGFDTSTKTWGVDDMIANDGWSYHTLPSCLAPGQYLLRAEIIALHSAYAQGQAQFYSSCAQLEVGGSGSTNFSSTVSFPGAYTATDPSILINIYGPTGQPDNGGKPYTPPGPAVVTC</sequence>
<dbReference type="Pfam" id="PF03443">
    <property type="entry name" value="AA9"/>
    <property type="match status" value="1"/>
</dbReference>
<dbReference type="CDD" id="cd21175">
    <property type="entry name" value="LPMO_AA9"/>
    <property type="match status" value="1"/>
</dbReference>
<evidence type="ECO:0000256" key="8">
    <source>
        <dbReference type="ARBA" id="ARBA00023008"/>
    </source>
</evidence>
<keyword evidence="3" id="KW-0964">Secreted</keyword>
<protein>
    <recommendedName>
        <fullName evidence="15">lytic cellulose monooxygenase (C4-dehydrogenating)</fullName>
        <ecNumber evidence="15">1.14.99.56</ecNumber>
    </recommendedName>
</protein>
<evidence type="ECO:0000256" key="1">
    <source>
        <dbReference type="ARBA" id="ARBA00001973"/>
    </source>
</evidence>
<comment type="similarity">
    <text evidence="13">Belongs to the polysaccharide monooxygenase AA9 family.</text>
</comment>
<dbReference type="PANTHER" id="PTHR33353:SF13">
    <property type="entry name" value="ENDOGLUCANASE II"/>
    <property type="match status" value="1"/>
</dbReference>
<evidence type="ECO:0000259" key="17">
    <source>
        <dbReference type="Pfam" id="PF03443"/>
    </source>
</evidence>
<keyword evidence="19" id="KW-1185">Reference proteome</keyword>
<dbReference type="OrthoDB" id="2525337at2759"/>
<evidence type="ECO:0000256" key="15">
    <source>
        <dbReference type="ARBA" id="ARBA00047174"/>
    </source>
</evidence>
<keyword evidence="4" id="KW-0479">Metal-binding</keyword>
<feature type="domain" description="Auxiliary Activity family 9 catalytic" evidence="17">
    <location>
        <begin position="20"/>
        <end position="226"/>
    </location>
</feature>
<dbReference type="PANTHER" id="PTHR33353">
    <property type="entry name" value="PUTATIVE (AFU_ORTHOLOGUE AFUA_1G12560)-RELATED"/>
    <property type="match status" value="1"/>
</dbReference>
<evidence type="ECO:0000256" key="7">
    <source>
        <dbReference type="ARBA" id="ARBA00023002"/>
    </source>
</evidence>
<evidence type="ECO:0000256" key="12">
    <source>
        <dbReference type="ARBA" id="ARBA00023326"/>
    </source>
</evidence>
<keyword evidence="5 16" id="KW-0732">Signal</keyword>
<dbReference type="EMBL" id="MU032350">
    <property type="protein sequence ID" value="KAF3762945.1"/>
    <property type="molecule type" value="Genomic_DNA"/>
</dbReference>
<dbReference type="EC" id="1.14.99.56" evidence="15"/>
<evidence type="ECO:0000256" key="16">
    <source>
        <dbReference type="SAM" id="SignalP"/>
    </source>
</evidence>
<dbReference type="GO" id="GO:0005576">
    <property type="term" value="C:extracellular region"/>
    <property type="evidence" value="ECO:0007669"/>
    <property type="project" value="UniProtKB-SubCell"/>
</dbReference>
<dbReference type="AlphaFoldDB" id="A0A9P4XYN0"/>
<dbReference type="RefSeq" id="XP_040773924.1">
    <property type="nucleotide sequence ID" value="XM_040924275.1"/>
</dbReference>
<dbReference type="GO" id="GO:0046872">
    <property type="term" value="F:metal ion binding"/>
    <property type="evidence" value="ECO:0007669"/>
    <property type="project" value="UniProtKB-KW"/>
</dbReference>
<gene>
    <name evidence="18" type="ORF">M406DRAFT_45444</name>
</gene>
<keyword evidence="9" id="KW-0503">Monooxygenase</keyword>
<dbReference type="InterPro" id="IPR005103">
    <property type="entry name" value="AA9_LPMO"/>
</dbReference>
<organism evidence="18 19">
    <name type="scientific">Cryphonectria parasitica (strain ATCC 38755 / EP155)</name>
    <dbReference type="NCBI Taxonomy" id="660469"/>
    <lineage>
        <taxon>Eukaryota</taxon>
        <taxon>Fungi</taxon>
        <taxon>Dikarya</taxon>
        <taxon>Ascomycota</taxon>
        <taxon>Pezizomycotina</taxon>
        <taxon>Sordariomycetes</taxon>
        <taxon>Sordariomycetidae</taxon>
        <taxon>Diaporthales</taxon>
        <taxon>Cryphonectriaceae</taxon>
        <taxon>Cryphonectria-Endothia species complex</taxon>
        <taxon>Cryphonectria</taxon>
    </lineage>
</organism>
<keyword evidence="18" id="KW-0378">Hydrolase</keyword>
<evidence type="ECO:0000256" key="11">
    <source>
        <dbReference type="ARBA" id="ARBA00023277"/>
    </source>
</evidence>
<keyword evidence="7" id="KW-0560">Oxidoreductase</keyword>
<proteinExistence type="inferred from homology"/>
<evidence type="ECO:0000256" key="2">
    <source>
        <dbReference type="ARBA" id="ARBA00004613"/>
    </source>
</evidence>
<comment type="subcellular location">
    <subcellularLocation>
        <location evidence="2">Secreted</location>
    </subcellularLocation>
</comment>
<dbReference type="GO" id="GO:0016787">
    <property type="term" value="F:hydrolase activity"/>
    <property type="evidence" value="ECO:0007669"/>
    <property type="project" value="UniProtKB-KW"/>
</dbReference>
<comment type="caution">
    <text evidence="18">The sequence shown here is derived from an EMBL/GenBank/DDBJ whole genome shotgun (WGS) entry which is preliminary data.</text>
</comment>
<evidence type="ECO:0000256" key="4">
    <source>
        <dbReference type="ARBA" id="ARBA00022723"/>
    </source>
</evidence>
<dbReference type="GeneID" id="63841404"/>
<evidence type="ECO:0000256" key="14">
    <source>
        <dbReference type="ARBA" id="ARBA00045077"/>
    </source>
</evidence>
<evidence type="ECO:0000256" key="13">
    <source>
        <dbReference type="ARBA" id="ARBA00044502"/>
    </source>
</evidence>
<comment type="catalytic activity">
    <reaction evidence="14">
        <text>[(1-&gt;4)-beta-D-glucosyl]n+m + reduced acceptor + O2 = 4-dehydro-beta-D-glucosyl-[(1-&gt;4)-beta-D-glucosyl]n-1 + [(1-&gt;4)-beta-D-glucosyl]m + acceptor + H2O.</text>
        <dbReference type="EC" id="1.14.99.56"/>
    </reaction>
</comment>
<dbReference type="Gene3D" id="2.70.50.70">
    <property type="match status" value="1"/>
</dbReference>
<evidence type="ECO:0000256" key="5">
    <source>
        <dbReference type="ARBA" id="ARBA00022729"/>
    </source>
</evidence>
<evidence type="ECO:0000256" key="3">
    <source>
        <dbReference type="ARBA" id="ARBA00022525"/>
    </source>
</evidence>
<reference evidence="18" key="1">
    <citation type="journal article" date="2020" name="Phytopathology">
        <title>Genome sequence of the chestnut blight fungus Cryphonectria parasitica EP155: A fundamental resource for an archetypical invasive plant pathogen.</title>
        <authorList>
            <person name="Crouch J.A."/>
            <person name="Dawe A."/>
            <person name="Aerts A."/>
            <person name="Barry K."/>
            <person name="Churchill A.C.L."/>
            <person name="Grimwood J."/>
            <person name="Hillman B."/>
            <person name="Milgroom M.G."/>
            <person name="Pangilinan J."/>
            <person name="Smith M."/>
            <person name="Salamov A."/>
            <person name="Schmutz J."/>
            <person name="Yadav J."/>
            <person name="Grigoriev I.V."/>
            <person name="Nuss D."/>
        </authorList>
    </citation>
    <scope>NUCLEOTIDE SEQUENCE</scope>
    <source>
        <strain evidence="18">EP155</strain>
    </source>
</reference>